<organism evidence="5 6">
    <name type="scientific">Streptomyces lannensis</name>
    <dbReference type="NCBI Taxonomy" id="766498"/>
    <lineage>
        <taxon>Bacteria</taxon>
        <taxon>Bacillati</taxon>
        <taxon>Actinomycetota</taxon>
        <taxon>Actinomycetes</taxon>
        <taxon>Kitasatosporales</taxon>
        <taxon>Streptomycetaceae</taxon>
        <taxon>Streptomyces</taxon>
    </lineage>
</organism>
<evidence type="ECO:0000256" key="3">
    <source>
        <dbReference type="ARBA" id="ARBA00040298"/>
    </source>
</evidence>
<dbReference type="Proteomes" id="UP001501563">
    <property type="component" value="Unassembled WGS sequence"/>
</dbReference>
<reference evidence="6" key="1">
    <citation type="journal article" date="2019" name="Int. J. Syst. Evol. Microbiol.">
        <title>The Global Catalogue of Microorganisms (GCM) 10K type strain sequencing project: providing services to taxonomists for standard genome sequencing and annotation.</title>
        <authorList>
            <consortium name="The Broad Institute Genomics Platform"/>
            <consortium name="The Broad Institute Genome Sequencing Center for Infectious Disease"/>
            <person name="Wu L."/>
            <person name="Ma J."/>
        </authorList>
    </citation>
    <scope>NUCLEOTIDE SEQUENCE [LARGE SCALE GENOMIC DNA]</scope>
    <source>
        <strain evidence="6">JCM 16578</strain>
    </source>
</reference>
<feature type="domain" description="Amine oxidase" evidence="4">
    <location>
        <begin position="18"/>
        <end position="524"/>
    </location>
</feature>
<dbReference type="SUPFAM" id="SSF51905">
    <property type="entry name" value="FAD/NAD(P)-binding domain"/>
    <property type="match status" value="1"/>
</dbReference>
<dbReference type="Pfam" id="PF01593">
    <property type="entry name" value="Amino_oxidase"/>
    <property type="match status" value="1"/>
</dbReference>
<evidence type="ECO:0000313" key="6">
    <source>
        <dbReference type="Proteomes" id="UP001501563"/>
    </source>
</evidence>
<accession>A0ABP7LJL7</accession>
<comment type="function">
    <text evidence="1">Probable oxidoreductase that may play a role as regulator of mitochondrial function.</text>
</comment>
<proteinExistence type="predicted"/>
<evidence type="ECO:0000313" key="5">
    <source>
        <dbReference type="EMBL" id="GAA3900838.1"/>
    </source>
</evidence>
<name>A0ABP7LJL7_9ACTN</name>
<dbReference type="InterPro" id="IPR036188">
    <property type="entry name" value="FAD/NAD-bd_sf"/>
</dbReference>
<comment type="caution">
    <text evidence="5">The sequence shown here is derived from an EMBL/GenBank/DDBJ whole genome shotgun (WGS) entry which is preliminary data.</text>
</comment>
<dbReference type="EMBL" id="BAAAZA010000046">
    <property type="protein sequence ID" value="GAA3900838.1"/>
    <property type="molecule type" value="Genomic_DNA"/>
</dbReference>
<gene>
    <name evidence="5" type="ORF">GCM10022207_81990</name>
</gene>
<comment type="subunit">
    <text evidence="2">Interacts with COX5B; this interaction may contribute to localize PYROXD2 to the inner face of the inner mitochondrial membrane.</text>
</comment>
<evidence type="ECO:0000256" key="2">
    <source>
        <dbReference type="ARBA" id="ARBA00038825"/>
    </source>
</evidence>
<dbReference type="Gene3D" id="3.50.50.60">
    <property type="entry name" value="FAD/NAD(P)-binding domain"/>
    <property type="match status" value="2"/>
</dbReference>
<protein>
    <recommendedName>
        <fullName evidence="3">Pyridine nucleotide-disulfide oxidoreductase domain-containing protein 2</fullName>
    </recommendedName>
</protein>
<keyword evidence="6" id="KW-1185">Reference proteome</keyword>
<dbReference type="InterPro" id="IPR002937">
    <property type="entry name" value="Amino_oxidase"/>
</dbReference>
<evidence type="ECO:0000256" key="1">
    <source>
        <dbReference type="ARBA" id="ARBA00037217"/>
    </source>
</evidence>
<dbReference type="RefSeq" id="WP_345553965.1">
    <property type="nucleotide sequence ID" value="NZ_BAAAZA010000046.1"/>
</dbReference>
<evidence type="ECO:0000259" key="4">
    <source>
        <dbReference type="Pfam" id="PF01593"/>
    </source>
</evidence>
<dbReference type="PANTHER" id="PTHR10668:SF105">
    <property type="entry name" value="DEHYDROGENASE-RELATED"/>
    <property type="match status" value="1"/>
</dbReference>
<dbReference type="PANTHER" id="PTHR10668">
    <property type="entry name" value="PHYTOENE DEHYDROGENASE"/>
    <property type="match status" value="1"/>
</dbReference>
<sequence>MTPADSYDAIVVGGGHNGLVAALYLARAGWSVAVLERNAAVGGAIAGGEATLPGFVHDLYSTNQNLFLGSRAYADFASGLARHGLRFRTTGRPYANAFPDGLSLRVHSDYERTLGHLAAHSAGDAEGFAGLYRQYRRFAPYLFGLYGSAVPSVAAVRQVLSLLRHRGVRGAAELTHTLLMSTRELGETWFTTREARAMAACWGMHLDFGPDVAGGAMFPLLELFADMENGMSVVEGGAQRLPQALGALLAEHGGEISTGAEVDRVLCRNGRAVGVRCVDGSTAAARRAVIADVGPAALYQRLLEPGQVPAPVRRASGRYRYGPGTMMVHLALDGPLPWAAGDELSGFGYVHVAPYVGDLARTYIESLSGLLPAEPLLVVGQTSAVDPTRAPAGRHVVWIQVRTVPPVISGDAAGTIRQTRWPEAVEPMTGRVLAKLERYAPGGTSRIACVTAYTPQDLEAADPNLVGGDSTAGSHHLSQNFLFRPMPGHSGYRTAIPGLYLTGAATWPGAGTNATSGRLTARQVLKDSRPGGRFWTSRAGRCP</sequence>